<name>A0A8D9M8P2_BRACM</name>
<evidence type="ECO:0000313" key="2">
    <source>
        <dbReference type="Proteomes" id="UP000694005"/>
    </source>
</evidence>
<accession>A0A8D9M8P2</accession>
<dbReference type="AlphaFoldDB" id="A0A8D9M8P2"/>
<dbReference type="EMBL" id="LS974623">
    <property type="protein sequence ID" value="CAG7902663.1"/>
    <property type="molecule type" value="Genomic_DNA"/>
</dbReference>
<protein>
    <submittedName>
        <fullName evidence="1">Uncharacterized protein</fullName>
    </submittedName>
</protein>
<dbReference type="Gramene" id="A07p23070.2_BraZ1">
    <property type="protein sequence ID" value="A07p23070.2_BraZ1.CDS"/>
    <property type="gene ID" value="A07g23070.2_BraZ1"/>
</dbReference>
<organism evidence="1 2">
    <name type="scientific">Brassica campestris</name>
    <name type="common">Field mustard</name>
    <dbReference type="NCBI Taxonomy" id="3711"/>
    <lineage>
        <taxon>Eukaryota</taxon>
        <taxon>Viridiplantae</taxon>
        <taxon>Streptophyta</taxon>
        <taxon>Embryophyta</taxon>
        <taxon>Tracheophyta</taxon>
        <taxon>Spermatophyta</taxon>
        <taxon>Magnoliopsida</taxon>
        <taxon>eudicotyledons</taxon>
        <taxon>Gunneridae</taxon>
        <taxon>Pentapetalae</taxon>
        <taxon>rosids</taxon>
        <taxon>malvids</taxon>
        <taxon>Brassicales</taxon>
        <taxon>Brassicaceae</taxon>
        <taxon>Brassiceae</taxon>
        <taxon>Brassica</taxon>
    </lineage>
</organism>
<reference evidence="1 2" key="1">
    <citation type="submission" date="2021-07" db="EMBL/GenBank/DDBJ databases">
        <authorList>
            <consortium name="Genoscope - CEA"/>
            <person name="William W."/>
        </authorList>
    </citation>
    <scope>NUCLEOTIDE SEQUENCE [LARGE SCALE GENOMIC DNA]</scope>
</reference>
<dbReference type="Proteomes" id="UP000694005">
    <property type="component" value="Chromosome A07"/>
</dbReference>
<gene>
    <name evidence="1" type="ORF">BRAPAZ1V2_A07P23070.2</name>
</gene>
<evidence type="ECO:0000313" key="1">
    <source>
        <dbReference type="EMBL" id="CAG7902663.1"/>
    </source>
</evidence>
<proteinExistence type="predicted"/>
<sequence length="227" mass="24084">MNLRIVGLGLELGCAQLEVDATAWLAGPGGMDGLFILWLVRTSDYAIVLTPLQLDILSLSYSELVYFADKSCVWHGGCSVGSTDLVIGDRAAQSERVMNAIFPEEGMLLFHRVSLEMAYADNFLANRNRSNPPVREIMELDDDDDEMVDGNQANLATDGVAKGLGLAATVDVVRGKAVGNEANACDNTLQQMMKLAICCAVKGVGTSKAGKRATETSSKGSSTDGGC</sequence>